<evidence type="ECO:0000313" key="8">
    <source>
        <dbReference type="Ensembl" id="ENSATEP00000058018.1"/>
    </source>
</evidence>
<accession>A0A7N6B9R9</accession>
<dbReference type="GO" id="GO:0006584">
    <property type="term" value="P:catecholamine metabolic process"/>
    <property type="evidence" value="ECO:0007669"/>
    <property type="project" value="UniProtKB-KW"/>
</dbReference>
<dbReference type="SUPFAM" id="SSF52540">
    <property type="entry name" value="P-loop containing nucleoside triphosphate hydrolases"/>
    <property type="match status" value="1"/>
</dbReference>
<dbReference type="InParanoid" id="A0A7N6B9R9"/>
<evidence type="ECO:0000256" key="5">
    <source>
        <dbReference type="ARBA" id="ARBA00022939"/>
    </source>
</evidence>
<dbReference type="InterPro" id="IPR000863">
    <property type="entry name" value="Sulfotransferase_dom"/>
</dbReference>
<dbReference type="GeneID" id="113169104"/>
<evidence type="ECO:0000256" key="4">
    <source>
        <dbReference type="ARBA" id="ARBA00022679"/>
    </source>
</evidence>
<dbReference type="OMA" id="YQATWWP"/>
<dbReference type="AlphaFoldDB" id="A0A7N6B9R9"/>
<dbReference type="RefSeq" id="XP_026226043.1">
    <property type="nucleotide sequence ID" value="XM_026370258.1"/>
</dbReference>
<keyword evidence="5" id="KW-0128">Catecholamine metabolism</keyword>
<dbReference type="InterPro" id="IPR027417">
    <property type="entry name" value="P-loop_NTPase"/>
</dbReference>
<dbReference type="PANTHER" id="PTHR11783">
    <property type="entry name" value="SULFOTRANSFERASE SULT"/>
    <property type="match status" value="1"/>
</dbReference>
<reference evidence="8" key="1">
    <citation type="submission" date="2021-04" db="EMBL/GenBank/DDBJ databases">
        <authorList>
            <consortium name="Wellcome Sanger Institute Data Sharing"/>
        </authorList>
    </citation>
    <scope>NUCLEOTIDE SEQUENCE [LARGE SCALE GENOMIC DNA]</scope>
</reference>
<feature type="domain" description="Sulfotransferase" evidence="7">
    <location>
        <begin position="41"/>
        <end position="286"/>
    </location>
</feature>
<reference evidence="8" key="3">
    <citation type="submission" date="2025-09" db="UniProtKB">
        <authorList>
            <consortium name="Ensembl"/>
        </authorList>
    </citation>
    <scope>IDENTIFICATION</scope>
</reference>
<dbReference type="GO" id="GO:0006805">
    <property type="term" value="P:xenobiotic metabolic process"/>
    <property type="evidence" value="ECO:0007669"/>
    <property type="project" value="UniProtKB-ARBA"/>
</dbReference>
<keyword evidence="9" id="KW-1185">Reference proteome</keyword>
<evidence type="ECO:0000256" key="1">
    <source>
        <dbReference type="ARBA" id="ARBA00004496"/>
    </source>
</evidence>
<dbReference type="GO" id="GO:0005737">
    <property type="term" value="C:cytoplasm"/>
    <property type="evidence" value="ECO:0007669"/>
    <property type="project" value="UniProtKB-SubCell"/>
</dbReference>
<name>A0A7N6B9R9_ANATE</name>
<reference evidence="8" key="2">
    <citation type="submission" date="2025-08" db="UniProtKB">
        <authorList>
            <consortium name="Ensembl"/>
        </authorList>
    </citation>
    <scope>IDENTIFICATION</scope>
</reference>
<dbReference type="Ensembl" id="ENSATET00000055854.2">
    <property type="protein sequence ID" value="ENSATEP00000058018.1"/>
    <property type="gene ID" value="ENSATEG00000000876.3"/>
</dbReference>
<dbReference type="GO" id="GO:0008146">
    <property type="term" value="F:sulfotransferase activity"/>
    <property type="evidence" value="ECO:0007669"/>
    <property type="project" value="InterPro"/>
</dbReference>
<dbReference type="Proteomes" id="UP000265040">
    <property type="component" value="Chromosome 16"/>
</dbReference>
<comment type="similarity">
    <text evidence="2 6">Belongs to the sulfotransferase 1 family.</text>
</comment>
<evidence type="ECO:0000256" key="6">
    <source>
        <dbReference type="RuleBase" id="RU361155"/>
    </source>
</evidence>
<dbReference type="OrthoDB" id="205623at2759"/>
<evidence type="ECO:0000256" key="2">
    <source>
        <dbReference type="ARBA" id="ARBA00005771"/>
    </source>
</evidence>
<sequence length="298" mass="34872">MDVKDTRTLNHELVLHKGFKLIRGTHDPDDVDQIFNLEIRDSDVFVVTYPKSGTIWLQQILVLLEANGDVTAITKINNNSDLIPWIEISGSRQAFITASSPRMRVTHLPYQLMPLALSQGKGKVIYVARNPKDVLVSYFYFHKMASMLETPKDFNDFFEKFVRGDVFGSSWFDHIKTWYSHKNEMNMLFITYEEMIQDLRSAVERISLFLGKELSDEQLANVVKYSTFDNMREIPQASYKQVPVNLLNHHQGRFMRKGTVGDWKNHLTVAQNERFDKLFHKEMKDFPLSFIWDIRDIE</sequence>
<comment type="subcellular location">
    <subcellularLocation>
        <location evidence="1">Cytoplasm</location>
    </subcellularLocation>
</comment>
<evidence type="ECO:0000313" key="9">
    <source>
        <dbReference type="Proteomes" id="UP000265040"/>
    </source>
</evidence>
<dbReference type="Gene3D" id="3.40.50.300">
    <property type="entry name" value="P-loop containing nucleotide triphosphate hydrolases"/>
    <property type="match status" value="1"/>
</dbReference>
<evidence type="ECO:0000259" key="7">
    <source>
        <dbReference type="Pfam" id="PF00685"/>
    </source>
</evidence>
<protein>
    <recommendedName>
        <fullName evidence="6">Sulfotransferase</fullName>
        <ecNumber evidence="6">2.8.2.-</ecNumber>
    </recommendedName>
</protein>
<keyword evidence="4 6" id="KW-0808">Transferase</keyword>
<dbReference type="Pfam" id="PF00685">
    <property type="entry name" value="Sulfotransfer_1"/>
    <property type="match status" value="1"/>
</dbReference>
<organism evidence="8 9">
    <name type="scientific">Anabas testudineus</name>
    <name type="common">Climbing perch</name>
    <name type="synonym">Anthias testudineus</name>
    <dbReference type="NCBI Taxonomy" id="64144"/>
    <lineage>
        <taxon>Eukaryota</taxon>
        <taxon>Metazoa</taxon>
        <taxon>Chordata</taxon>
        <taxon>Craniata</taxon>
        <taxon>Vertebrata</taxon>
        <taxon>Euteleostomi</taxon>
        <taxon>Actinopterygii</taxon>
        <taxon>Neopterygii</taxon>
        <taxon>Teleostei</taxon>
        <taxon>Neoteleostei</taxon>
        <taxon>Acanthomorphata</taxon>
        <taxon>Anabantaria</taxon>
        <taxon>Anabantiformes</taxon>
        <taxon>Anabantoidei</taxon>
        <taxon>Anabantidae</taxon>
        <taxon>Anabas</taxon>
    </lineage>
</organism>
<keyword evidence="3" id="KW-0963">Cytoplasm</keyword>
<dbReference type="EC" id="2.8.2.-" evidence="6"/>
<dbReference type="GeneTree" id="ENSGT00940000156772"/>
<evidence type="ECO:0000256" key="3">
    <source>
        <dbReference type="ARBA" id="ARBA00022490"/>
    </source>
</evidence>
<proteinExistence type="inferred from homology"/>
<dbReference type="FunFam" id="3.40.50.300:FF:000433">
    <property type="entry name" value="Estrogen sulfotransferase"/>
    <property type="match status" value="1"/>
</dbReference>